<keyword evidence="7" id="KW-0573">Peptidoglycan synthesis</keyword>
<evidence type="ECO:0000313" key="14">
    <source>
        <dbReference type="EMBL" id="AAO36570.1"/>
    </source>
</evidence>
<keyword evidence="4" id="KW-1003">Cell membrane</keyword>
<dbReference type="InterPro" id="IPR012338">
    <property type="entry name" value="Beta-lactam/transpept-like"/>
</dbReference>
<evidence type="ECO:0000256" key="6">
    <source>
        <dbReference type="ARBA" id="ARBA00022960"/>
    </source>
</evidence>
<feature type="domain" description="Penicillin-binding protein transpeptidase" evidence="12">
    <location>
        <begin position="767"/>
        <end position="921"/>
    </location>
</feature>
<evidence type="ECO:0000256" key="4">
    <source>
        <dbReference type="ARBA" id="ARBA00022475"/>
    </source>
</evidence>
<accession>Q892M5</accession>
<evidence type="ECO:0000256" key="8">
    <source>
        <dbReference type="ARBA" id="ARBA00022989"/>
    </source>
</evidence>
<dbReference type="PANTHER" id="PTHR30627">
    <property type="entry name" value="PEPTIDOGLYCAN D,D-TRANSPEPTIDASE"/>
    <property type="match status" value="1"/>
</dbReference>
<dbReference type="SUPFAM" id="SSF56519">
    <property type="entry name" value="Penicillin binding protein dimerisation domain"/>
    <property type="match status" value="1"/>
</dbReference>
<feature type="domain" description="Penicillin-binding protein transpeptidase" evidence="12">
    <location>
        <begin position="444"/>
        <end position="718"/>
    </location>
</feature>
<dbReference type="HOGENOM" id="CLU_009289_1_1_9"/>
<dbReference type="Proteomes" id="UP000001412">
    <property type="component" value="Chromosome"/>
</dbReference>
<evidence type="ECO:0000256" key="10">
    <source>
        <dbReference type="ARBA" id="ARBA00023316"/>
    </source>
</evidence>
<dbReference type="RefSeq" id="WP_011100228.1">
    <property type="nucleotide sequence ID" value="NC_004557.1"/>
</dbReference>
<evidence type="ECO:0000256" key="9">
    <source>
        <dbReference type="ARBA" id="ARBA00023136"/>
    </source>
</evidence>
<dbReference type="SUPFAM" id="SSF56601">
    <property type="entry name" value="beta-lactamase/transpeptidase-like"/>
    <property type="match status" value="1"/>
</dbReference>
<dbReference type="GO" id="GO:0071555">
    <property type="term" value="P:cell wall organization"/>
    <property type="evidence" value="ECO:0007669"/>
    <property type="project" value="UniProtKB-KW"/>
</dbReference>
<dbReference type="GeneID" id="24254205"/>
<dbReference type="GO" id="GO:0008658">
    <property type="term" value="F:penicillin binding"/>
    <property type="evidence" value="ECO:0007669"/>
    <property type="project" value="InterPro"/>
</dbReference>
<keyword evidence="15" id="KW-1185">Reference proteome</keyword>
<evidence type="ECO:0000256" key="11">
    <source>
        <dbReference type="SAM" id="Phobius"/>
    </source>
</evidence>
<comment type="subcellular location">
    <subcellularLocation>
        <location evidence="2">Cell membrane</location>
    </subcellularLocation>
    <subcellularLocation>
        <location evidence="1">Membrane</location>
        <topology evidence="1">Single-pass membrane protein</topology>
    </subcellularLocation>
</comment>
<dbReference type="STRING" id="212717.CTC_02071"/>
<dbReference type="InterPro" id="IPR050515">
    <property type="entry name" value="Beta-lactam/transpept"/>
</dbReference>
<dbReference type="InterPro" id="IPR001460">
    <property type="entry name" value="PCN-bd_Tpept"/>
</dbReference>
<dbReference type="GO" id="GO:0071972">
    <property type="term" value="F:peptidoglycan L,D-transpeptidase activity"/>
    <property type="evidence" value="ECO:0007669"/>
    <property type="project" value="TreeGrafter"/>
</dbReference>
<evidence type="ECO:0000256" key="3">
    <source>
        <dbReference type="ARBA" id="ARBA00007171"/>
    </source>
</evidence>
<evidence type="ECO:0000256" key="2">
    <source>
        <dbReference type="ARBA" id="ARBA00004236"/>
    </source>
</evidence>
<dbReference type="EMBL" id="AE015927">
    <property type="protein sequence ID" value="AAO36570.1"/>
    <property type="molecule type" value="Genomic_DNA"/>
</dbReference>
<evidence type="ECO:0000259" key="12">
    <source>
        <dbReference type="Pfam" id="PF00905"/>
    </source>
</evidence>
<dbReference type="KEGG" id="ctc:CTC_02071"/>
<keyword evidence="8 11" id="KW-1133">Transmembrane helix</keyword>
<evidence type="ECO:0000256" key="1">
    <source>
        <dbReference type="ARBA" id="ARBA00004167"/>
    </source>
</evidence>
<keyword evidence="5 11" id="KW-0812">Transmembrane</keyword>
<keyword evidence="10" id="KW-0961">Cell wall biogenesis/degradation</keyword>
<dbReference type="GO" id="GO:0009252">
    <property type="term" value="P:peptidoglycan biosynthetic process"/>
    <property type="evidence" value="ECO:0007669"/>
    <property type="project" value="UniProtKB-KW"/>
</dbReference>
<proteinExistence type="inferred from homology"/>
<dbReference type="PANTHER" id="PTHR30627:SF2">
    <property type="entry name" value="PEPTIDOGLYCAN D,D-TRANSPEPTIDASE MRDA"/>
    <property type="match status" value="1"/>
</dbReference>
<dbReference type="Pfam" id="PF00905">
    <property type="entry name" value="Transpeptidase"/>
    <property type="match status" value="2"/>
</dbReference>
<feature type="domain" description="Penicillin-binding protein dimerisation" evidence="13">
    <location>
        <begin position="57"/>
        <end position="391"/>
    </location>
</feature>
<comment type="similarity">
    <text evidence="3">Belongs to the transpeptidase family.</text>
</comment>
<feature type="transmembrane region" description="Helical" evidence="11">
    <location>
        <begin position="12"/>
        <end position="33"/>
    </location>
</feature>
<dbReference type="AlphaFoldDB" id="Q892M5"/>
<reference evidence="14 15" key="1">
    <citation type="journal article" date="2003" name="Proc. Natl. Acad. Sci. U.S.A.">
        <title>The genome sequence of Clostridium tetani, the causative agent of tetanus disease.</title>
        <authorList>
            <person name="Brueggemann H."/>
            <person name="Baumer S."/>
            <person name="Fricke W.F."/>
            <person name="Wiezer A."/>
            <person name="Liesegang H."/>
            <person name="Decker I."/>
            <person name="Herzberg C."/>
            <person name="Martinez-Arias R."/>
            <person name="Merkl R."/>
            <person name="Henne A."/>
            <person name="Gottschalk G."/>
        </authorList>
    </citation>
    <scope>NUCLEOTIDE SEQUENCE [LARGE SCALE GENOMIC DNA]</scope>
    <source>
        <strain evidence="15">Massachusetts / E88</strain>
    </source>
</reference>
<name>Q892M5_CLOTE</name>
<sequence>MVIHEQEKKQLNRYTAFFITIALVYSLIAYKLAYLQVVKSEQYKERANTTAITEIPDAAPRGNIIDRKGVVLATNKQSYMLVYNETPENKKYFFQTMDKLFQILNENKEQFQDELELKINPYRFEFKSSDENVRNMQELRFKKDRGLNEKVKKQLFPGKKDKLTDEEEKQIDKELLKISPEETYNYLIESYGIYPKEDFLNLIKQYEVDKDEAYKEIIKRFNISPSEDLKNKLDKYSKVKSKEAKKIYKELISQYGIDKMEYDKELQRKYMIIRDTMKMQRFSGYKPVIISSNIQKNTAFIILERLNELPGIDVTIQPLRHYPNGELGSAFIGYISKISGDTEKYKEKGYDVNSDYVGVAGIESVFEDRLKGAKGGRIVKLNQQGRIIEELARREPYPGQTLKLTVDEEMQKAAETTLDKVMADLRANPNQSYDNANTANATRGAAVAIDVKTGGILALASRPGYDPNIFAVPGKLTTELYNKFFNPDLEAFAKDYIAARSLPVTVDELFPPLNKDKKTSGKVPRKDEYDIYPKPFFNYATSTFAPPGSTFKALTAIAGLEEGVITPTETIYDNLVFTKHGYKGRSWNAVSKGNLNVVDALACSNNYYFFEVGDRLYKKGLDTLAKYAWKFGLGVDPNGKESPTTGIEIPENFGQVFNVQSEKNKASNIYMWNLYDELKSIKNVVGKNQGINIQINEEDSDSIKEIKSNIQNTIKEEMRYSSIKNFSKEIDGQLRELIDKDPKLKDIKFTDGDISKCVNKINIAVNGVKEESKRPGNVYNASIGQGSNYFTPLQLANFVAMIANGGTRYSLHLVNEYLDADNNVIQKVKPEVIEKIDIKPETLEAVKEGMYAVTSDDEGTGSSQLRDFPIRTGGKTGSATFNERIQEKVGRTSGAVYIGFAPYDNPEIAVAVMVLDGAHGGYVIPVAKSMYEAYFKEELKKQNYNFQFYKEK</sequence>
<dbReference type="InterPro" id="IPR036138">
    <property type="entry name" value="PBP_dimer_sf"/>
</dbReference>
<keyword evidence="9 11" id="KW-0472">Membrane</keyword>
<gene>
    <name evidence="14" type="ordered locus">CTC_02071</name>
</gene>
<evidence type="ECO:0000256" key="7">
    <source>
        <dbReference type="ARBA" id="ARBA00022984"/>
    </source>
</evidence>
<organism evidence="14 15">
    <name type="scientific">Clostridium tetani (strain Massachusetts / E88)</name>
    <dbReference type="NCBI Taxonomy" id="212717"/>
    <lineage>
        <taxon>Bacteria</taxon>
        <taxon>Bacillati</taxon>
        <taxon>Bacillota</taxon>
        <taxon>Clostridia</taxon>
        <taxon>Eubacteriales</taxon>
        <taxon>Clostridiaceae</taxon>
        <taxon>Clostridium</taxon>
    </lineage>
</organism>
<evidence type="ECO:0000259" key="13">
    <source>
        <dbReference type="Pfam" id="PF03717"/>
    </source>
</evidence>
<dbReference type="Gene3D" id="3.90.1310.10">
    <property type="entry name" value="Penicillin-binding protein 2a (Domain 2)"/>
    <property type="match status" value="2"/>
</dbReference>
<dbReference type="Pfam" id="PF03717">
    <property type="entry name" value="PBP_dimer"/>
    <property type="match status" value="1"/>
</dbReference>
<protein>
    <submittedName>
        <fullName evidence="14">Penicillin-binding protein 2</fullName>
    </submittedName>
</protein>
<evidence type="ECO:0000313" key="15">
    <source>
        <dbReference type="Proteomes" id="UP000001412"/>
    </source>
</evidence>
<evidence type="ECO:0000256" key="5">
    <source>
        <dbReference type="ARBA" id="ARBA00022692"/>
    </source>
</evidence>
<dbReference type="Gene3D" id="3.40.710.10">
    <property type="entry name" value="DD-peptidase/beta-lactamase superfamily"/>
    <property type="match status" value="1"/>
</dbReference>
<dbReference type="GO" id="GO:0005886">
    <property type="term" value="C:plasma membrane"/>
    <property type="evidence" value="ECO:0007669"/>
    <property type="project" value="UniProtKB-SubCell"/>
</dbReference>
<dbReference type="InterPro" id="IPR005311">
    <property type="entry name" value="PBP_dimer"/>
</dbReference>
<dbReference type="OrthoDB" id="9757901at2"/>
<keyword evidence="6" id="KW-0133">Cell shape</keyword>
<dbReference type="GO" id="GO:0008360">
    <property type="term" value="P:regulation of cell shape"/>
    <property type="evidence" value="ECO:0007669"/>
    <property type="project" value="UniProtKB-KW"/>
</dbReference>